<dbReference type="AlphaFoldDB" id="A0A6A6I4Z0"/>
<accession>A0A6A6I4Z0</accession>
<dbReference type="Proteomes" id="UP000800094">
    <property type="component" value="Unassembled WGS sequence"/>
</dbReference>
<dbReference type="GeneID" id="54580390"/>
<evidence type="ECO:0000313" key="3">
    <source>
        <dbReference type="Proteomes" id="UP000800094"/>
    </source>
</evidence>
<keyword evidence="3" id="KW-1185">Reference proteome</keyword>
<keyword evidence="1" id="KW-0175">Coiled coil</keyword>
<dbReference type="RefSeq" id="XP_033680579.1">
    <property type="nucleotide sequence ID" value="XM_033827060.1"/>
</dbReference>
<reference evidence="2" key="1">
    <citation type="journal article" date="2020" name="Stud. Mycol.">
        <title>101 Dothideomycetes genomes: a test case for predicting lifestyles and emergence of pathogens.</title>
        <authorList>
            <person name="Haridas S."/>
            <person name="Albert R."/>
            <person name="Binder M."/>
            <person name="Bloem J."/>
            <person name="Labutti K."/>
            <person name="Salamov A."/>
            <person name="Andreopoulos B."/>
            <person name="Baker S."/>
            <person name="Barry K."/>
            <person name="Bills G."/>
            <person name="Bluhm B."/>
            <person name="Cannon C."/>
            <person name="Castanera R."/>
            <person name="Culley D."/>
            <person name="Daum C."/>
            <person name="Ezra D."/>
            <person name="Gonzalez J."/>
            <person name="Henrissat B."/>
            <person name="Kuo A."/>
            <person name="Liang C."/>
            <person name="Lipzen A."/>
            <person name="Lutzoni F."/>
            <person name="Magnuson J."/>
            <person name="Mondo S."/>
            <person name="Nolan M."/>
            <person name="Ohm R."/>
            <person name="Pangilinan J."/>
            <person name="Park H.-J."/>
            <person name="Ramirez L."/>
            <person name="Alfaro M."/>
            <person name="Sun H."/>
            <person name="Tritt A."/>
            <person name="Yoshinaga Y."/>
            <person name="Zwiers L.-H."/>
            <person name="Turgeon B."/>
            <person name="Goodwin S."/>
            <person name="Spatafora J."/>
            <person name="Crous P."/>
            <person name="Grigoriev I."/>
        </authorList>
    </citation>
    <scope>NUCLEOTIDE SEQUENCE</scope>
    <source>
        <strain evidence="2">CBS 122368</strain>
    </source>
</reference>
<protein>
    <submittedName>
        <fullName evidence="2">Uncharacterized protein</fullName>
    </submittedName>
</protein>
<sequence>MDDQMDFGSSFDPYDIDEKLFELRRKQREWGARLEELEKLLKQIRHSADAFLFLIQHSSTAHQPSRTAAQSERDEAKRAMEVYQREKEDWQTAIERLEARLGHEIGRYEQLCDDYDMLVMTLKGKVGEVWRTLREHEEEA</sequence>
<name>A0A6A6I4Z0_9PLEO</name>
<organism evidence="2 3">
    <name type="scientific">Trematosphaeria pertusa</name>
    <dbReference type="NCBI Taxonomy" id="390896"/>
    <lineage>
        <taxon>Eukaryota</taxon>
        <taxon>Fungi</taxon>
        <taxon>Dikarya</taxon>
        <taxon>Ascomycota</taxon>
        <taxon>Pezizomycotina</taxon>
        <taxon>Dothideomycetes</taxon>
        <taxon>Pleosporomycetidae</taxon>
        <taxon>Pleosporales</taxon>
        <taxon>Massarineae</taxon>
        <taxon>Trematosphaeriaceae</taxon>
        <taxon>Trematosphaeria</taxon>
    </lineage>
</organism>
<gene>
    <name evidence="2" type="ORF">BU26DRAFT_508204</name>
</gene>
<evidence type="ECO:0000313" key="2">
    <source>
        <dbReference type="EMBL" id="KAF2245575.1"/>
    </source>
</evidence>
<dbReference type="EMBL" id="ML987200">
    <property type="protein sequence ID" value="KAF2245575.1"/>
    <property type="molecule type" value="Genomic_DNA"/>
</dbReference>
<feature type="coiled-coil region" evidence="1">
    <location>
        <begin position="66"/>
        <end position="100"/>
    </location>
</feature>
<evidence type="ECO:0000256" key="1">
    <source>
        <dbReference type="SAM" id="Coils"/>
    </source>
</evidence>
<proteinExistence type="predicted"/>